<reference evidence="2" key="1">
    <citation type="journal article" date="2013" name="Stand. Genomic Sci.">
        <title>Genome sequence of the Litoreibacter arenae type strain (DSM 19593(T)), a member of the Roseobacter clade isolated from sea sand.</title>
        <authorList>
            <person name="Riedel T."/>
            <person name="Fiebig A."/>
            <person name="Petersen J."/>
            <person name="Gronow S."/>
            <person name="Kyrpides N.C."/>
            <person name="Goker M."/>
            <person name="Klenk H.P."/>
        </authorList>
    </citation>
    <scope>NUCLEOTIDE SEQUENCE [LARGE SCALE GENOMIC DNA]</scope>
    <source>
        <strain evidence="2">DSM 19593</strain>
    </source>
</reference>
<evidence type="ECO:0000313" key="2">
    <source>
        <dbReference type="Proteomes" id="UP000015351"/>
    </source>
</evidence>
<dbReference type="AlphaFoldDB" id="S9QD27"/>
<proteinExistence type="predicted"/>
<gene>
    <name evidence="1" type="ORF">thalar_02166</name>
</gene>
<dbReference type="EMBL" id="AONI01000010">
    <property type="protein sequence ID" value="EPX79341.1"/>
    <property type="molecule type" value="Genomic_DNA"/>
</dbReference>
<dbReference type="HOGENOM" id="CLU_3253647_0_0_5"/>
<protein>
    <submittedName>
        <fullName evidence="1">Uncharacterized protein</fullName>
    </submittedName>
</protein>
<comment type="caution">
    <text evidence="1">The sequence shown here is derived from an EMBL/GenBank/DDBJ whole genome shotgun (WGS) entry which is preliminary data.</text>
</comment>
<dbReference type="Proteomes" id="UP000015351">
    <property type="component" value="Unassembled WGS sequence"/>
</dbReference>
<sequence length="42" mass="4813">MPHIVAKSNRPEASWGNKRLGRALNAGFPCHTYEFTWLFGHD</sequence>
<organism evidence="1 2">
    <name type="scientific">Litoreibacter arenae DSM 19593</name>
    <dbReference type="NCBI Taxonomy" id="1123360"/>
    <lineage>
        <taxon>Bacteria</taxon>
        <taxon>Pseudomonadati</taxon>
        <taxon>Pseudomonadota</taxon>
        <taxon>Alphaproteobacteria</taxon>
        <taxon>Rhodobacterales</taxon>
        <taxon>Roseobacteraceae</taxon>
        <taxon>Litoreibacter</taxon>
    </lineage>
</organism>
<keyword evidence="2" id="KW-1185">Reference proteome</keyword>
<name>S9QD27_9RHOB</name>
<evidence type="ECO:0000313" key="1">
    <source>
        <dbReference type="EMBL" id="EPX79341.1"/>
    </source>
</evidence>
<accession>S9QD27</accession>